<protein>
    <submittedName>
        <fullName evidence="2">Uncharacterized protein</fullName>
    </submittedName>
</protein>
<sequence>MRGVEPEPEEFLSRARGRGKREAARRPADPSSVSVEANDAKTGVHCPQP</sequence>
<evidence type="ECO:0000313" key="3">
    <source>
        <dbReference type="Proteomes" id="UP000053097"/>
    </source>
</evidence>
<feature type="region of interest" description="Disordered" evidence="1">
    <location>
        <begin position="1"/>
        <end position="49"/>
    </location>
</feature>
<accession>A0A026WNW7</accession>
<proteinExistence type="predicted"/>
<keyword evidence="3" id="KW-1185">Reference proteome</keyword>
<dbReference type="AlphaFoldDB" id="A0A026WNW7"/>
<evidence type="ECO:0000256" key="1">
    <source>
        <dbReference type="SAM" id="MobiDB-lite"/>
    </source>
</evidence>
<reference evidence="2 3" key="1">
    <citation type="journal article" date="2014" name="Curr. Biol.">
        <title>The genome of the clonal raider ant Cerapachys biroi.</title>
        <authorList>
            <person name="Oxley P.R."/>
            <person name="Ji L."/>
            <person name="Fetter-Pruneda I."/>
            <person name="McKenzie S.K."/>
            <person name="Li C."/>
            <person name="Hu H."/>
            <person name="Zhang G."/>
            <person name="Kronauer D.J."/>
        </authorList>
    </citation>
    <scope>NUCLEOTIDE SEQUENCE [LARGE SCALE GENOMIC DNA]</scope>
</reference>
<name>A0A026WNW7_OOCBI</name>
<dbReference type="Proteomes" id="UP000053097">
    <property type="component" value="Unassembled WGS sequence"/>
</dbReference>
<evidence type="ECO:0000313" key="2">
    <source>
        <dbReference type="EMBL" id="EZA57371.1"/>
    </source>
</evidence>
<organism evidence="2 3">
    <name type="scientific">Ooceraea biroi</name>
    <name type="common">Clonal raider ant</name>
    <name type="synonym">Cerapachys biroi</name>
    <dbReference type="NCBI Taxonomy" id="2015173"/>
    <lineage>
        <taxon>Eukaryota</taxon>
        <taxon>Metazoa</taxon>
        <taxon>Ecdysozoa</taxon>
        <taxon>Arthropoda</taxon>
        <taxon>Hexapoda</taxon>
        <taxon>Insecta</taxon>
        <taxon>Pterygota</taxon>
        <taxon>Neoptera</taxon>
        <taxon>Endopterygota</taxon>
        <taxon>Hymenoptera</taxon>
        <taxon>Apocrita</taxon>
        <taxon>Aculeata</taxon>
        <taxon>Formicoidea</taxon>
        <taxon>Formicidae</taxon>
        <taxon>Dorylinae</taxon>
        <taxon>Ooceraea</taxon>
    </lineage>
</organism>
<gene>
    <name evidence="2" type="ORF">X777_02622</name>
</gene>
<dbReference type="EMBL" id="KK107151">
    <property type="protein sequence ID" value="EZA57371.1"/>
    <property type="molecule type" value="Genomic_DNA"/>
</dbReference>
<feature type="compositionally biased region" description="Acidic residues" evidence="1">
    <location>
        <begin position="1"/>
        <end position="10"/>
    </location>
</feature>